<dbReference type="SUPFAM" id="SSF109604">
    <property type="entry name" value="HD-domain/PDEase-like"/>
    <property type="match status" value="1"/>
</dbReference>
<dbReference type="OrthoDB" id="9803619at2"/>
<dbReference type="GO" id="GO:0008832">
    <property type="term" value="F:dGTPase activity"/>
    <property type="evidence" value="ECO:0007669"/>
    <property type="project" value="TreeGrafter"/>
</dbReference>
<dbReference type="InterPro" id="IPR045509">
    <property type="entry name" value="HD_assoc_2"/>
</dbReference>
<sequence>MDVLSEKLNEEKVFKDPVHRYIHVRDKIIWDLIGTKEFQRLRRIKQLGTTFLTFHGAEHSRFNHSLGVYEIVRRIVDDVFARRPEWDENDRLLTLCAALLHDLGHGPFSHAFEKVFDLDHEEFTRAIILGNTEVNAILSRAGADFPKHVAEVIAKTSDKKQVISLISSQIDADRMDYLQRDAYFTGVSYGFFDMERILRVMRPREDQVVFKHSGMHAIEDYIMSRYQMYWQVYFHPVSRGAEVILTKILHRAKDLHGQGYEFKNEPLHFYSIFEGSVTLEDYLKLDESIILFYFQMWQEEGDFILSDLCRRFVNRNLFKFAEFDPAREYKKLTELTDLFRKAGIDPDYYLVLDSSSDLPYDFYRPGEEEERLPINLLMKNGDLRELSRESAIVEAISGKRRTDHKLYFPGDFLLDESTKKNIKKQIRSILDY</sequence>
<comment type="caution">
    <text evidence="2">The sequence shown here is derived from an EMBL/GenBank/DDBJ whole genome shotgun (WGS) entry which is preliminary data.</text>
</comment>
<evidence type="ECO:0000259" key="1">
    <source>
        <dbReference type="PROSITE" id="PS51831"/>
    </source>
</evidence>
<dbReference type="GO" id="GO:0006203">
    <property type="term" value="P:dGTP catabolic process"/>
    <property type="evidence" value="ECO:0007669"/>
    <property type="project" value="TreeGrafter"/>
</dbReference>
<dbReference type="AlphaFoldDB" id="A0A3D8GSJ2"/>
<evidence type="ECO:0000313" key="3">
    <source>
        <dbReference type="Proteomes" id="UP000257144"/>
    </source>
</evidence>
<dbReference type="PANTHER" id="PTHR11373">
    <property type="entry name" value="DEOXYNUCLEOSIDE TRIPHOSPHATE TRIPHOSPHOHYDROLASE"/>
    <property type="match status" value="1"/>
</dbReference>
<evidence type="ECO:0000313" key="2">
    <source>
        <dbReference type="EMBL" id="RDU37443.1"/>
    </source>
</evidence>
<reference evidence="2 3" key="1">
    <citation type="submission" date="2018-07" db="EMBL/GenBank/DDBJ databases">
        <title>Bacillus sp. YLB-04 draft genome sequence.</title>
        <authorList>
            <person name="Yu L."/>
            <person name="Tang X."/>
        </authorList>
    </citation>
    <scope>NUCLEOTIDE SEQUENCE [LARGE SCALE GENOMIC DNA]</scope>
    <source>
        <strain evidence="2 3">YLB-04</strain>
    </source>
</reference>
<dbReference type="Pfam" id="PF19276">
    <property type="entry name" value="HD_assoc_2"/>
    <property type="match status" value="1"/>
</dbReference>
<proteinExistence type="predicted"/>
<gene>
    <name evidence="2" type="ORF">DRW41_06245</name>
</gene>
<dbReference type="InterPro" id="IPR003607">
    <property type="entry name" value="HD/PDEase_dom"/>
</dbReference>
<dbReference type="Proteomes" id="UP000257144">
    <property type="component" value="Unassembled WGS sequence"/>
</dbReference>
<accession>A0A3D8GSJ2</accession>
<dbReference type="FunFam" id="1.10.3210.10:FF:000014">
    <property type="entry name" value="HD domain-containing protein"/>
    <property type="match status" value="1"/>
</dbReference>
<dbReference type="PROSITE" id="PS51831">
    <property type="entry name" value="HD"/>
    <property type="match status" value="1"/>
</dbReference>
<dbReference type="Pfam" id="PF01966">
    <property type="entry name" value="HD"/>
    <property type="match status" value="1"/>
</dbReference>
<dbReference type="Gene3D" id="1.10.3210.10">
    <property type="entry name" value="Hypothetical protein af1432"/>
    <property type="match status" value="1"/>
</dbReference>
<keyword evidence="3" id="KW-1185">Reference proteome</keyword>
<protein>
    <recommendedName>
        <fullName evidence="1">HD domain-containing protein</fullName>
    </recommendedName>
</protein>
<organism evidence="2 3">
    <name type="scientific">Neobacillus piezotolerans</name>
    <dbReference type="NCBI Taxonomy" id="2259171"/>
    <lineage>
        <taxon>Bacteria</taxon>
        <taxon>Bacillati</taxon>
        <taxon>Bacillota</taxon>
        <taxon>Bacilli</taxon>
        <taxon>Bacillales</taxon>
        <taxon>Bacillaceae</taxon>
        <taxon>Neobacillus</taxon>
    </lineage>
</organism>
<feature type="domain" description="HD" evidence="1">
    <location>
        <begin position="61"/>
        <end position="178"/>
    </location>
</feature>
<dbReference type="InterPro" id="IPR050135">
    <property type="entry name" value="dGTPase-like"/>
</dbReference>
<name>A0A3D8GSJ2_9BACI</name>
<dbReference type="RefSeq" id="WP_115451117.1">
    <property type="nucleotide sequence ID" value="NZ_QNQT01000002.1"/>
</dbReference>
<dbReference type="SMART" id="SM00471">
    <property type="entry name" value="HDc"/>
    <property type="match status" value="1"/>
</dbReference>
<dbReference type="InterPro" id="IPR006674">
    <property type="entry name" value="HD_domain"/>
</dbReference>
<dbReference type="CDD" id="cd00077">
    <property type="entry name" value="HDc"/>
    <property type="match status" value="1"/>
</dbReference>
<dbReference type="PANTHER" id="PTHR11373:SF4">
    <property type="entry name" value="DEOXYNUCLEOSIDE TRIPHOSPHATE TRIPHOSPHOHYDROLASE SAMHD1"/>
    <property type="match status" value="1"/>
</dbReference>
<dbReference type="EMBL" id="QNQT01000002">
    <property type="protein sequence ID" value="RDU37443.1"/>
    <property type="molecule type" value="Genomic_DNA"/>
</dbReference>